<organism evidence="2 3">
    <name type="scientific">Enhygromyxa salina</name>
    <dbReference type="NCBI Taxonomy" id="215803"/>
    <lineage>
        <taxon>Bacteria</taxon>
        <taxon>Pseudomonadati</taxon>
        <taxon>Myxococcota</taxon>
        <taxon>Polyangia</taxon>
        <taxon>Nannocystales</taxon>
        <taxon>Nannocystaceae</taxon>
        <taxon>Enhygromyxa</taxon>
    </lineage>
</organism>
<keyword evidence="1" id="KW-0472">Membrane</keyword>
<dbReference type="OrthoDB" id="290157at2"/>
<dbReference type="AlphaFoldDB" id="A0A2S9YPA9"/>
<evidence type="ECO:0000313" key="3">
    <source>
        <dbReference type="Proteomes" id="UP000238823"/>
    </source>
</evidence>
<feature type="transmembrane region" description="Helical" evidence="1">
    <location>
        <begin position="21"/>
        <end position="43"/>
    </location>
</feature>
<gene>
    <name evidence="2" type="ORF">ENSA7_33420</name>
</gene>
<evidence type="ECO:0000256" key="1">
    <source>
        <dbReference type="SAM" id="Phobius"/>
    </source>
</evidence>
<comment type="caution">
    <text evidence="2">The sequence shown here is derived from an EMBL/GenBank/DDBJ whole genome shotgun (WGS) entry which is preliminary data.</text>
</comment>
<keyword evidence="1" id="KW-0812">Transmembrane</keyword>
<dbReference type="Proteomes" id="UP000238823">
    <property type="component" value="Unassembled WGS sequence"/>
</dbReference>
<reference evidence="2 3" key="1">
    <citation type="submission" date="2018-03" db="EMBL/GenBank/DDBJ databases">
        <title>Draft Genome Sequences of the Obligatory Marine Myxobacteria Enhygromyxa salina SWB007.</title>
        <authorList>
            <person name="Poehlein A."/>
            <person name="Moghaddam J.A."/>
            <person name="Harms H."/>
            <person name="Alanjari M."/>
            <person name="Koenig G.M."/>
            <person name="Daniel R."/>
            <person name="Schaeberle T.F."/>
        </authorList>
    </citation>
    <scope>NUCLEOTIDE SEQUENCE [LARGE SCALE GENOMIC DNA]</scope>
    <source>
        <strain evidence="2 3">SWB007</strain>
    </source>
</reference>
<sequence length="112" mass="12060">MSESPRYERSDLSRRGLLAGIASWLGCLLFAAGVSLTLLRIWWPTPRSDGRSSVPEQADLAATRAAVEAEWHARATSYAWVDREAGIARIPVAEAAERIRAGAGADLAEANP</sequence>
<accession>A0A2S9YPA9</accession>
<keyword evidence="1" id="KW-1133">Transmembrane helix</keyword>
<dbReference type="PROSITE" id="PS51257">
    <property type="entry name" value="PROKAR_LIPOPROTEIN"/>
    <property type="match status" value="1"/>
</dbReference>
<proteinExistence type="predicted"/>
<name>A0A2S9YPA9_9BACT</name>
<protein>
    <submittedName>
        <fullName evidence="2">Uncharacterized protein</fullName>
    </submittedName>
</protein>
<evidence type="ECO:0000313" key="2">
    <source>
        <dbReference type="EMBL" id="PRQ06918.1"/>
    </source>
</evidence>
<dbReference type="RefSeq" id="WP_146157784.1">
    <property type="nucleotide sequence ID" value="NZ_PVNL01000063.1"/>
</dbReference>
<dbReference type="EMBL" id="PVNL01000063">
    <property type="protein sequence ID" value="PRQ06918.1"/>
    <property type="molecule type" value="Genomic_DNA"/>
</dbReference>